<accession>A0A8B6GYT9</accession>
<evidence type="ECO:0000256" key="1">
    <source>
        <dbReference type="SAM" id="SignalP"/>
    </source>
</evidence>
<gene>
    <name evidence="2" type="ORF">MGAL_10B013383</name>
</gene>
<keyword evidence="3" id="KW-1185">Reference proteome</keyword>
<dbReference type="AlphaFoldDB" id="A0A8B6GYT9"/>
<organism evidence="2 3">
    <name type="scientific">Mytilus galloprovincialis</name>
    <name type="common">Mediterranean mussel</name>
    <dbReference type="NCBI Taxonomy" id="29158"/>
    <lineage>
        <taxon>Eukaryota</taxon>
        <taxon>Metazoa</taxon>
        <taxon>Spiralia</taxon>
        <taxon>Lophotrochozoa</taxon>
        <taxon>Mollusca</taxon>
        <taxon>Bivalvia</taxon>
        <taxon>Autobranchia</taxon>
        <taxon>Pteriomorphia</taxon>
        <taxon>Mytilida</taxon>
        <taxon>Mytiloidea</taxon>
        <taxon>Mytilidae</taxon>
        <taxon>Mytilinae</taxon>
        <taxon>Mytilus</taxon>
    </lineage>
</organism>
<dbReference type="InterPro" id="IPR016187">
    <property type="entry name" value="CTDL_fold"/>
</dbReference>
<sequence>MTYLWCVCVIVVYNYGSVQSEVADCNTNCANLKVCPVDWIFHGKSCYYISYDLTTRNTTKIECAIEADTLLK</sequence>
<dbReference type="Proteomes" id="UP000596742">
    <property type="component" value="Unassembled WGS sequence"/>
</dbReference>
<name>A0A8B6GYT9_MYTGA</name>
<protein>
    <recommendedName>
        <fullName evidence="4">Apple domain-containing protein</fullName>
    </recommendedName>
</protein>
<feature type="chain" id="PRO_5032761827" description="Apple domain-containing protein" evidence="1">
    <location>
        <begin position="21"/>
        <end position="72"/>
    </location>
</feature>
<evidence type="ECO:0000313" key="2">
    <source>
        <dbReference type="EMBL" id="VDI71084.1"/>
    </source>
</evidence>
<proteinExistence type="predicted"/>
<evidence type="ECO:0000313" key="3">
    <source>
        <dbReference type="Proteomes" id="UP000596742"/>
    </source>
</evidence>
<dbReference type="EMBL" id="UYJE01009191">
    <property type="protein sequence ID" value="VDI71084.1"/>
    <property type="molecule type" value="Genomic_DNA"/>
</dbReference>
<keyword evidence="1" id="KW-0732">Signal</keyword>
<evidence type="ECO:0008006" key="4">
    <source>
        <dbReference type="Google" id="ProtNLM"/>
    </source>
</evidence>
<reference evidence="2" key="1">
    <citation type="submission" date="2018-11" db="EMBL/GenBank/DDBJ databases">
        <authorList>
            <person name="Alioto T."/>
            <person name="Alioto T."/>
        </authorList>
    </citation>
    <scope>NUCLEOTIDE SEQUENCE</scope>
</reference>
<comment type="caution">
    <text evidence="2">The sequence shown here is derived from an EMBL/GenBank/DDBJ whole genome shotgun (WGS) entry which is preliminary data.</text>
</comment>
<feature type="signal peptide" evidence="1">
    <location>
        <begin position="1"/>
        <end position="20"/>
    </location>
</feature>
<dbReference type="SUPFAM" id="SSF56436">
    <property type="entry name" value="C-type lectin-like"/>
    <property type="match status" value="1"/>
</dbReference>
<dbReference type="OrthoDB" id="8935730at2759"/>